<proteinExistence type="predicted"/>
<organism evidence="1 2">
    <name type="scientific">Chenggangzhangella methanolivorans</name>
    <dbReference type="NCBI Taxonomy" id="1437009"/>
    <lineage>
        <taxon>Bacteria</taxon>
        <taxon>Pseudomonadati</taxon>
        <taxon>Pseudomonadota</taxon>
        <taxon>Alphaproteobacteria</taxon>
        <taxon>Hyphomicrobiales</taxon>
        <taxon>Methylopilaceae</taxon>
        <taxon>Chenggangzhangella</taxon>
    </lineage>
</organism>
<evidence type="ECO:0000313" key="2">
    <source>
        <dbReference type="Proteomes" id="UP000825701"/>
    </source>
</evidence>
<protein>
    <submittedName>
        <fullName evidence="1">Uncharacterized protein</fullName>
    </submittedName>
</protein>
<evidence type="ECO:0000313" key="1">
    <source>
        <dbReference type="EMBL" id="QZO00634.1"/>
    </source>
</evidence>
<sequence length="46" mass="5313">MGYNNGGASSWSETHAIIYPNGKWTHVTLQKGKWRARRRKQERLAA</sequence>
<keyword evidence="2" id="KW-1185">Reference proteome</keyword>
<dbReference type="KEGG" id="cmet:K6K41_02655"/>
<gene>
    <name evidence="1" type="ORF">K6K41_02655</name>
</gene>
<dbReference type="Proteomes" id="UP000825701">
    <property type="component" value="Chromosome"/>
</dbReference>
<name>A0A9E6UNU4_9HYPH</name>
<dbReference type="RefSeq" id="WP_261403805.1">
    <property type="nucleotide sequence ID" value="NZ_CP081869.1"/>
</dbReference>
<accession>A0A9E6UNU4</accession>
<reference evidence="1" key="1">
    <citation type="submission" date="2021-08" db="EMBL/GenBank/DDBJ databases">
        <authorList>
            <person name="Zhang H."/>
            <person name="Xu M."/>
            <person name="Yu Z."/>
            <person name="Yang L."/>
            <person name="Cai Y."/>
        </authorList>
    </citation>
    <scope>NUCLEOTIDE SEQUENCE</scope>
    <source>
        <strain evidence="1">CHL1</strain>
    </source>
</reference>
<dbReference type="EMBL" id="CP081869">
    <property type="protein sequence ID" value="QZO00634.1"/>
    <property type="molecule type" value="Genomic_DNA"/>
</dbReference>
<dbReference type="AlphaFoldDB" id="A0A9E6UNU4"/>